<organism evidence="3 4">
    <name type="scientific">Paenibacillus eucommiae</name>
    <dbReference type="NCBI Taxonomy" id="1355755"/>
    <lineage>
        <taxon>Bacteria</taxon>
        <taxon>Bacillati</taxon>
        <taxon>Bacillota</taxon>
        <taxon>Bacilli</taxon>
        <taxon>Bacillales</taxon>
        <taxon>Paenibacillaceae</taxon>
        <taxon>Paenibacillus</taxon>
    </lineage>
</organism>
<gene>
    <name evidence="3" type="ORF">J2Z66_003868</name>
</gene>
<evidence type="ECO:0000313" key="4">
    <source>
        <dbReference type="Proteomes" id="UP001519287"/>
    </source>
</evidence>
<reference evidence="3 4" key="1">
    <citation type="submission" date="2021-03" db="EMBL/GenBank/DDBJ databases">
        <title>Genomic Encyclopedia of Type Strains, Phase IV (KMG-IV): sequencing the most valuable type-strain genomes for metagenomic binning, comparative biology and taxonomic classification.</title>
        <authorList>
            <person name="Goeker M."/>
        </authorList>
    </citation>
    <scope>NUCLEOTIDE SEQUENCE [LARGE SCALE GENOMIC DNA]</scope>
    <source>
        <strain evidence="3 4">DSM 26048</strain>
    </source>
</reference>
<dbReference type="SUPFAM" id="SSF49384">
    <property type="entry name" value="Carbohydrate-binding domain"/>
    <property type="match status" value="1"/>
</dbReference>
<dbReference type="InterPro" id="IPR001119">
    <property type="entry name" value="SLH_dom"/>
</dbReference>
<dbReference type="PROSITE" id="PS51272">
    <property type="entry name" value="SLH"/>
    <property type="match status" value="3"/>
</dbReference>
<dbReference type="Pfam" id="PF00395">
    <property type="entry name" value="SLH"/>
    <property type="match status" value="3"/>
</dbReference>
<feature type="domain" description="SLH" evidence="2">
    <location>
        <begin position="218"/>
        <end position="277"/>
    </location>
</feature>
<dbReference type="InterPro" id="IPR051465">
    <property type="entry name" value="Cell_Envelope_Struct_Comp"/>
</dbReference>
<keyword evidence="4" id="KW-1185">Reference proteome</keyword>
<proteinExistence type="predicted"/>
<dbReference type="RefSeq" id="WP_209973069.1">
    <property type="nucleotide sequence ID" value="NZ_JAGGLB010000012.1"/>
</dbReference>
<dbReference type="Proteomes" id="UP001519287">
    <property type="component" value="Unassembled WGS sequence"/>
</dbReference>
<dbReference type="EMBL" id="JAGGLB010000012">
    <property type="protein sequence ID" value="MBP1992260.1"/>
    <property type="molecule type" value="Genomic_DNA"/>
</dbReference>
<feature type="chain" id="PRO_5046621573" description="SLH domain-containing protein" evidence="1">
    <location>
        <begin position="26"/>
        <end position="342"/>
    </location>
</feature>
<protein>
    <recommendedName>
        <fullName evidence="2">SLH domain-containing protein</fullName>
    </recommendedName>
</protein>
<dbReference type="CDD" id="cd08547">
    <property type="entry name" value="Type_II_cohesin"/>
    <property type="match status" value="1"/>
</dbReference>
<evidence type="ECO:0000256" key="1">
    <source>
        <dbReference type="SAM" id="SignalP"/>
    </source>
</evidence>
<dbReference type="PANTHER" id="PTHR43308">
    <property type="entry name" value="OUTER MEMBRANE PROTEIN ALPHA-RELATED"/>
    <property type="match status" value="1"/>
</dbReference>
<evidence type="ECO:0000313" key="3">
    <source>
        <dbReference type="EMBL" id="MBP1992260.1"/>
    </source>
</evidence>
<feature type="domain" description="SLH" evidence="2">
    <location>
        <begin position="154"/>
        <end position="217"/>
    </location>
</feature>
<feature type="domain" description="SLH" evidence="2">
    <location>
        <begin position="283"/>
        <end position="342"/>
    </location>
</feature>
<comment type="caution">
    <text evidence="3">The sequence shown here is derived from an EMBL/GenBank/DDBJ whole genome shotgun (WGS) entry which is preliminary data.</text>
</comment>
<sequence length="342" mass="37372">MHKRISLLLIVLLCWPTLFLTMANAETAPIFQLEGNKPADGKITMTMSGKNIVDLYGYEARFSFDPDKLELLEAKSNLKGFSVSPIIKNNEIIVAHTKIGDVLGESGNLTIGTLTFKIKKGGESSVRWEAIKVVTHKLSSTTTTIGKSVVVSNPVSKTFVDLVGHWAKEDIEQLASMGIIEGMDDKHFVPEAKVTRAQFAAMITRALNLKAAVIESPFTDVLPNSWYVGVVSGAYSAGIIKGITDNSFAPEQPITREEMTVMLVRAGKYMSGETFKEIVSADSMVFVDVQHISEWAIKEVEIAVRVGIMNGRTGNKFVPQDRATRAEAAVVVKRLLSVLGQL</sequence>
<dbReference type="PANTHER" id="PTHR43308:SF5">
    <property type="entry name" value="S-LAYER PROTEIN _ PEPTIDOGLYCAN ENDO-BETA-N-ACETYLGLUCOSAMINIDASE"/>
    <property type="match status" value="1"/>
</dbReference>
<keyword evidence="1" id="KW-0732">Signal</keyword>
<dbReference type="Gene3D" id="2.60.40.680">
    <property type="match status" value="1"/>
</dbReference>
<evidence type="ECO:0000259" key="2">
    <source>
        <dbReference type="PROSITE" id="PS51272"/>
    </source>
</evidence>
<name>A0ABS4IYY5_9BACL</name>
<accession>A0ABS4IYY5</accession>
<feature type="signal peptide" evidence="1">
    <location>
        <begin position="1"/>
        <end position="25"/>
    </location>
</feature>
<dbReference type="InterPro" id="IPR008965">
    <property type="entry name" value="CBM2/CBM3_carb-bd_dom_sf"/>
</dbReference>